<dbReference type="Proteomes" id="UP000770717">
    <property type="component" value="Unassembled WGS sequence"/>
</dbReference>
<keyword evidence="2" id="KW-1185">Reference proteome</keyword>
<dbReference type="EMBL" id="WNTK01000010">
    <property type="protein sequence ID" value="KAG9476969.1"/>
    <property type="molecule type" value="Genomic_DNA"/>
</dbReference>
<proteinExistence type="predicted"/>
<dbReference type="AlphaFoldDB" id="A0A8J6EYG2"/>
<evidence type="ECO:0000313" key="1">
    <source>
        <dbReference type="EMBL" id="KAG9476969.1"/>
    </source>
</evidence>
<accession>A0A8J6EYG2</accession>
<protein>
    <submittedName>
        <fullName evidence="1">Uncharacterized protein</fullName>
    </submittedName>
</protein>
<organism evidence="1 2">
    <name type="scientific">Eleutherodactylus coqui</name>
    <name type="common">Puerto Rican coqui</name>
    <dbReference type="NCBI Taxonomy" id="57060"/>
    <lineage>
        <taxon>Eukaryota</taxon>
        <taxon>Metazoa</taxon>
        <taxon>Chordata</taxon>
        <taxon>Craniata</taxon>
        <taxon>Vertebrata</taxon>
        <taxon>Euteleostomi</taxon>
        <taxon>Amphibia</taxon>
        <taxon>Batrachia</taxon>
        <taxon>Anura</taxon>
        <taxon>Neobatrachia</taxon>
        <taxon>Hyloidea</taxon>
        <taxon>Eleutherodactylidae</taxon>
        <taxon>Eleutherodactylinae</taxon>
        <taxon>Eleutherodactylus</taxon>
        <taxon>Eleutherodactylus</taxon>
    </lineage>
</organism>
<evidence type="ECO:0000313" key="2">
    <source>
        <dbReference type="Proteomes" id="UP000770717"/>
    </source>
</evidence>
<gene>
    <name evidence="1" type="ORF">GDO78_002384</name>
</gene>
<sequence>MASDCVNGHPHATKNHSFALEGFPEVRPEHQIHHTTVCPTGLVLLIRNMCTIKLCYLSCIAHTLKKDKTKNPPKNTMRELLILINPSSRKQNKENKKLY</sequence>
<name>A0A8J6EYG2_ELECQ</name>
<comment type="caution">
    <text evidence="1">The sequence shown here is derived from an EMBL/GenBank/DDBJ whole genome shotgun (WGS) entry which is preliminary data.</text>
</comment>
<reference evidence="1" key="1">
    <citation type="thesis" date="2020" institute="ProQuest LLC" country="789 East Eisenhower Parkway, Ann Arbor, MI, USA">
        <title>Comparative Genomics and Chromosome Evolution.</title>
        <authorList>
            <person name="Mudd A.B."/>
        </authorList>
    </citation>
    <scope>NUCLEOTIDE SEQUENCE</scope>
    <source>
        <strain evidence="1">HN-11 Male</strain>
        <tissue evidence="1">Kidney and liver</tissue>
    </source>
</reference>